<name>A0A6N1VFS2_9HYPH</name>
<dbReference type="KEGG" id="orm:HTY61_05750"/>
<feature type="chain" id="PRO_5026915131" evidence="1">
    <location>
        <begin position="23"/>
        <end position="540"/>
    </location>
</feature>
<dbReference type="SUPFAM" id="SSF53300">
    <property type="entry name" value="vWA-like"/>
    <property type="match status" value="1"/>
</dbReference>
<dbReference type="InterPro" id="IPR002035">
    <property type="entry name" value="VWF_A"/>
</dbReference>
<keyword evidence="1" id="KW-0732">Signal</keyword>
<keyword evidence="4" id="KW-1185">Reference proteome</keyword>
<dbReference type="EMBL" id="CP054836">
    <property type="protein sequence ID" value="QKV17999.1"/>
    <property type="molecule type" value="Genomic_DNA"/>
</dbReference>
<evidence type="ECO:0000313" key="3">
    <source>
        <dbReference type="EMBL" id="QKV17999.1"/>
    </source>
</evidence>
<organism evidence="3 4">
    <name type="scientific">Oricola thermophila</name>
    <dbReference type="NCBI Taxonomy" id="2742145"/>
    <lineage>
        <taxon>Bacteria</taxon>
        <taxon>Pseudomonadati</taxon>
        <taxon>Pseudomonadota</taxon>
        <taxon>Alphaproteobacteria</taxon>
        <taxon>Hyphomicrobiales</taxon>
        <taxon>Ahrensiaceae</taxon>
        <taxon>Oricola</taxon>
    </lineage>
</organism>
<protein>
    <submittedName>
        <fullName evidence="3">VWA domain-containing protein</fullName>
    </submittedName>
</protein>
<dbReference type="InterPro" id="IPR051266">
    <property type="entry name" value="CLCR"/>
</dbReference>
<reference evidence="3 4" key="1">
    <citation type="submission" date="2020-06" db="EMBL/GenBank/DDBJ databases">
        <title>Oricola thermophila sp. nov. isolated from a tidal sediments.</title>
        <authorList>
            <person name="Kwon K.K."/>
            <person name="Yang S.-H."/>
            <person name="Park M.-J."/>
        </authorList>
    </citation>
    <scope>NUCLEOTIDE SEQUENCE [LARGE SCALE GENOMIC DNA]</scope>
    <source>
        <strain evidence="3 4">MEBiC13590</strain>
    </source>
</reference>
<accession>A0A6N1VFS2</accession>
<dbReference type="AlphaFoldDB" id="A0A6N1VFS2"/>
<evidence type="ECO:0000313" key="4">
    <source>
        <dbReference type="Proteomes" id="UP000509367"/>
    </source>
</evidence>
<dbReference type="Gene3D" id="3.40.50.410">
    <property type="entry name" value="von Willebrand factor, type A domain"/>
    <property type="match status" value="1"/>
</dbReference>
<dbReference type="PANTHER" id="PTHR10579:SF43">
    <property type="entry name" value="ZINC FINGER (C3HC4-TYPE RING FINGER) FAMILY PROTEIN"/>
    <property type="match status" value="1"/>
</dbReference>
<dbReference type="RefSeq" id="WP_175275895.1">
    <property type="nucleotide sequence ID" value="NZ_CP054836.1"/>
</dbReference>
<feature type="signal peptide" evidence="1">
    <location>
        <begin position="1"/>
        <end position="22"/>
    </location>
</feature>
<evidence type="ECO:0000259" key="2">
    <source>
        <dbReference type="PROSITE" id="PS50234"/>
    </source>
</evidence>
<sequence>MTRKLLAAATASFVLSATSALAADKAIIVMDASGSMWGQIDGKTKIEIARETLAGVLPSIPNDMELGLIAYGHREKGVCSDIEQIVAPAAGTHQRIAEAVDGLNPKGKTPLTDAVRQAAEALKYTENKATVVLVTDGIETCNADPCSVAAELERLGVDFTAHVVGFGLSEEEGRQVSCLAENTGGLYLQASDAAGLSEALTKTVAAPPPEPAVLDDNVTITARLAEGGPDYDLRGRWDFYPMEGDTPAKDDVAGGYATTFTTTLEPGRYLLRYRKDMVTAETVVDVDEGERIERDLVLDAGVVTVRVLPDDGAPVDKSARFDLEVAGDRDGAYGQGTLVVPAGEVRLTARLGEGTHEESFTLAAGEIVEKDVVMGIGVVEINAIYAEDGPAIESNSMRVDVLSAKKSLDGKRKQFDGAYGPGNQFKLPPGDYVARARLGKATAEAPFTISRGEMTDVVVNMDAGVLQVSAPGAYRIDVYEAKADIQGKRRRLDGGYGDEFQITLHPGDYLVVATMGDSNGEKKELPIAVTAAERAEVMVE</sequence>
<evidence type="ECO:0000256" key="1">
    <source>
        <dbReference type="SAM" id="SignalP"/>
    </source>
</evidence>
<proteinExistence type="predicted"/>
<feature type="domain" description="VWFA" evidence="2">
    <location>
        <begin position="25"/>
        <end position="204"/>
    </location>
</feature>
<dbReference type="Pfam" id="PF13519">
    <property type="entry name" value="VWA_2"/>
    <property type="match status" value="1"/>
</dbReference>
<dbReference type="InterPro" id="IPR036465">
    <property type="entry name" value="vWFA_dom_sf"/>
</dbReference>
<dbReference type="SMART" id="SM00327">
    <property type="entry name" value="VWA"/>
    <property type="match status" value="1"/>
</dbReference>
<dbReference type="PANTHER" id="PTHR10579">
    <property type="entry name" value="CALCIUM-ACTIVATED CHLORIDE CHANNEL REGULATOR"/>
    <property type="match status" value="1"/>
</dbReference>
<dbReference type="PROSITE" id="PS50234">
    <property type="entry name" value="VWFA"/>
    <property type="match status" value="1"/>
</dbReference>
<dbReference type="Proteomes" id="UP000509367">
    <property type="component" value="Chromosome"/>
</dbReference>
<gene>
    <name evidence="3" type="ORF">HTY61_05750</name>
</gene>